<evidence type="ECO:0000313" key="2">
    <source>
        <dbReference type="Proteomes" id="UP001595556"/>
    </source>
</evidence>
<comment type="caution">
    <text evidence="1">The sequence shown here is derived from an EMBL/GenBank/DDBJ whole genome shotgun (WGS) entry which is preliminary data.</text>
</comment>
<evidence type="ECO:0000313" key="1">
    <source>
        <dbReference type="EMBL" id="MFC3147631.1"/>
    </source>
</evidence>
<name>A0ABV7H4Z9_9BURK</name>
<reference evidence="2" key="1">
    <citation type="journal article" date="2019" name="Int. J. Syst. Evol. Microbiol.">
        <title>The Global Catalogue of Microorganisms (GCM) 10K type strain sequencing project: providing services to taxonomists for standard genome sequencing and annotation.</title>
        <authorList>
            <consortium name="The Broad Institute Genomics Platform"/>
            <consortium name="The Broad Institute Genome Sequencing Center for Infectious Disease"/>
            <person name="Wu L."/>
            <person name="Ma J."/>
        </authorList>
    </citation>
    <scope>NUCLEOTIDE SEQUENCE [LARGE SCALE GENOMIC DNA]</scope>
    <source>
        <strain evidence="2">KCTC 52168</strain>
    </source>
</reference>
<dbReference type="PANTHER" id="PTHR35370:SF1">
    <property type="entry name" value="TYPE VI SECRETION SYSTEM COMPONENT TSSF1"/>
    <property type="match status" value="1"/>
</dbReference>
<dbReference type="EMBL" id="JBHRTI010000004">
    <property type="protein sequence ID" value="MFC3147631.1"/>
    <property type="molecule type" value="Genomic_DNA"/>
</dbReference>
<organism evidence="1 2">
    <name type="scientific">Piscinibacterium candidicorallinum</name>
    <dbReference type="NCBI Taxonomy" id="1793872"/>
    <lineage>
        <taxon>Bacteria</taxon>
        <taxon>Pseudomonadati</taxon>
        <taxon>Pseudomonadota</taxon>
        <taxon>Betaproteobacteria</taxon>
        <taxon>Burkholderiales</taxon>
        <taxon>Piscinibacterium</taxon>
    </lineage>
</organism>
<dbReference type="InterPro" id="IPR010272">
    <property type="entry name" value="T6SS_TssF"/>
</dbReference>
<dbReference type="PIRSF" id="PIRSF028304">
    <property type="entry name" value="UCP028304"/>
    <property type="match status" value="1"/>
</dbReference>
<sequence>MDPRLIRYYNQELSFLREMGAEFAKQFPKIAGRLGVEGLEVSDPYVERLLEGAAFLTSRLQYKLDAEFERFTQRLLEVVYPNFLTPVPSMIVAQFQPDISDANLAKGPLVARGTVLRGSLPANETTACEFVTAHAMRLYPLQVVEAKYFSFAPDLPLNKLRESSQIKGGVRIRIKVGAGLKANQLNLDELDFCLSGPLEVSYKLYELATASFLGAYVHAGRPSPAKLETLGENALQPLGFDDEHALLPVSAQSFQGYRLLQEYFALPSRFLFLRLTGLLRKAISSISESEFELVLLFGRADPQLESFIDAGMFSLFTTPAINLRTRRADRIHVSESSNEFQVIVDRTRPVDFEVHSVDRVTGFSAGSDLETEFLPLYSKFHGESSEHSAYFAVRREQRVLSANQRRTGPRSSYIGSEVFLSVVDPKEAPYRSDLKQLSLMVSVTNRDLPLFMPIGRGGSDFVADVSVPMAAIRCIRGPSRPFAPAAQGAMAWRLISHLSLNYLAYEDLSAQEGAAALREMLKLYLANVEPGLQRQIDGVRSVSSKASVRRLPMQGPIAFARGVGIELQVDEMAFQGASAFLLGAVLERVFARHAAANSFTEFSMTSLQRGPIMQWAPRAGRVGLT</sequence>
<protein>
    <submittedName>
        <fullName evidence="1">Type VI secretion system baseplate subunit TssF</fullName>
    </submittedName>
</protein>
<dbReference type="Pfam" id="PF05947">
    <property type="entry name" value="T6SS_TssF"/>
    <property type="match status" value="1"/>
</dbReference>
<dbReference type="PANTHER" id="PTHR35370">
    <property type="entry name" value="CYTOPLASMIC PROTEIN-RELATED-RELATED"/>
    <property type="match status" value="1"/>
</dbReference>
<dbReference type="RefSeq" id="WP_377302890.1">
    <property type="nucleotide sequence ID" value="NZ_CP180191.1"/>
</dbReference>
<dbReference type="Proteomes" id="UP001595556">
    <property type="component" value="Unassembled WGS sequence"/>
</dbReference>
<keyword evidence="2" id="KW-1185">Reference proteome</keyword>
<dbReference type="NCBIfam" id="TIGR03359">
    <property type="entry name" value="VI_chp_6"/>
    <property type="match status" value="1"/>
</dbReference>
<accession>A0ABV7H4Z9</accession>
<proteinExistence type="predicted"/>
<gene>
    <name evidence="1" type="primary">tssF</name>
    <name evidence="1" type="ORF">ACFOEN_08250</name>
</gene>